<proteinExistence type="predicted"/>
<dbReference type="AlphaFoldDB" id="A0A0F7KGF4"/>
<evidence type="ECO:0000313" key="1">
    <source>
        <dbReference type="EMBL" id="AKH38561.1"/>
    </source>
</evidence>
<gene>
    <name evidence="1" type="ORF">AAW31_13385</name>
</gene>
<organism evidence="1 2">
    <name type="scientific">Nitrosomonas communis</name>
    <dbReference type="NCBI Taxonomy" id="44574"/>
    <lineage>
        <taxon>Bacteria</taxon>
        <taxon>Pseudomonadati</taxon>
        <taxon>Pseudomonadota</taxon>
        <taxon>Betaproteobacteria</taxon>
        <taxon>Nitrosomonadales</taxon>
        <taxon>Nitrosomonadaceae</taxon>
        <taxon>Nitrosomonas</taxon>
    </lineage>
</organism>
<protein>
    <submittedName>
        <fullName evidence="1">Uncharacterized protein</fullName>
    </submittedName>
</protein>
<name>A0A0F7KGF4_9PROT</name>
<reference evidence="1 2" key="2">
    <citation type="journal article" date="2016" name="Genome Announc.">
        <title>Genome Sequence of Nitrosomonas communis Strain Nm2, a Mesophilic Ammonia-Oxidizing Bacterium Isolated from Mediterranean Soil.</title>
        <authorList>
            <person name="Kozlowski J.A."/>
            <person name="Kits K.D."/>
            <person name="Stein L.Y."/>
        </authorList>
    </citation>
    <scope>NUCLEOTIDE SEQUENCE [LARGE SCALE GENOMIC DNA]</scope>
    <source>
        <strain evidence="1 2">Nm2</strain>
    </source>
</reference>
<dbReference type="PATRIC" id="fig|44574.3.peg.3261"/>
<evidence type="ECO:0000313" key="2">
    <source>
        <dbReference type="Proteomes" id="UP000034156"/>
    </source>
</evidence>
<dbReference type="KEGG" id="nco:AAW31_13385"/>
<accession>A0A0F7KGF4</accession>
<dbReference type="EMBL" id="CP011451">
    <property type="protein sequence ID" value="AKH38561.1"/>
    <property type="molecule type" value="Genomic_DNA"/>
</dbReference>
<sequence>MEKQTDDQIVEFMIIKAIKTLSHPQRLQFFDMGLSFTMNQLLSHHPEHYFLILRNKYDRIL</sequence>
<keyword evidence="2" id="KW-1185">Reference proteome</keyword>
<dbReference type="Proteomes" id="UP000034156">
    <property type="component" value="Chromosome"/>
</dbReference>
<reference evidence="2" key="1">
    <citation type="submission" date="2015-05" db="EMBL/GenBank/DDBJ databases">
        <title>Draft genome of Nitrosomonas communis strain Nm2.</title>
        <authorList>
            <person name="Kozlowski J.A."/>
            <person name="Kits K.D."/>
            <person name="Stein L.Y."/>
        </authorList>
    </citation>
    <scope>NUCLEOTIDE SEQUENCE [LARGE SCALE GENOMIC DNA]</scope>
    <source>
        <strain evidence="2">Nm2</strain>
    </source>
</reference>